<gene>
    <name evidence="2" type="ORF">BQ4739_LOCUS1625</name>
</gene>
<reference evidence="2 3" key="1">
    <citation type="submission" date="2016-10" db="EMBL/GenBank/DDBJ databases">
        <authorList>
            <person name="Cai Z."/>
        </authorList>
    </citation>
    <scope>NUCLEOTIDE SEQUENCE [LARGE SCALE GENOMIC DNA]</scope>
</reference>
<evidence type="ECO:0000313" key="3">
    <source>
        <dbReference type="Proteomes" id="UP000256970"/>
    </source>
</evidence>
<accession>A0A383V926</accession>
<dbReference type="PANTHER" id="PTHR12904">
    <property type="match status" value="1"/>
</dbReference>
<dbReference type="PANTHER" id="PTHR12904:SF32">
    <property type="entry name" value="FI05230P"/>
    <property type="match status" value="1"/>
</dbReference>
<evidence type="ECO:0000256" key="1">
    <source>
        <dbReference type="ARBA" id="ARBA00004430"/>
    </source>
</evidence>
<protein>
    <submittedName>
        <fullName evidence="2">Uncharacterized protein</fullName>
    </submittedName>
</protein>
<proteinExistence type="predicted"/>
<dbReference type="SUPFAM" id="SSF52047">
    <property type="entry name" value="RNI-like"/>
    <property type="match status" value="1"/>
</dbReference>
<dbReference type="EMBL" id="FNXT01000122">
    <property type="protein sequence ID" value="SZX61094.1"/>
    <property type="molecule type" value="Genomic_DNA"/>
</dbReference>
<evidence type="ECO:0000313" key="2">
    <source>
        <dbReference type="EMBL" id="SZX61094.1"/>
    </source>
</evidence>
<name>A0A383V926_TETOB</name>
<dbReference type="GO" id="GO:0005930">
    <property type="term" value="C:axoneme"/>
    <property type="evidence" value="ECO:0007669"/>
    <property type="project" value="UniProtKB-SubCell"/>
</dbReference>
<dbReference type="Proteomes" id="UP000256970">
    <property type="component" value="Unassembled WGS sequence"/>
</dbReference>
<dbReference type="AlphaFoldDB" id="A0A383V926"/>
<dbReference type="InterPro" id="IPR032675">
    <property type="entry name" value="LRR_dom_sf"/>
</dbReference>
<keyword evidence="3" id="KW-1185">Reference proteome</keyword>
<sequence>MSEQSAQHGCCAAEEQQQQQQQQGEQQDAVQPPALLDCSAFLHHPCIFSDAASVCRLLCTTKAVAAAVATHLAGQLCLQYAAAHSQLTECLELWLYRNSGMVRSLDISCTCSELHQLLQLATLLDEHSTAVSSLDLSFELWHNMQVAELLSSLIAQHGSKLAGLCIDFRACAADLSGGLRAGSIEAAAAAEEMLAEALQQAAAEAAQGLQLRSFSSTTRTGGPLLQQLPAASLTSLQLLALDIAEDEAAELQPVAAALRRLTGLQSLRITTCYGALDSCLPALAGLTCLTCLQLDCLRQEQLLQHLPSRLQQLSLSYVPWDDEDEALEVSFDMLHLSELCSLNLQAEYHHLTLAASSRLPSSLTALTAPNVGYSSAGSAAAGSSSSSSSSCALLGLTRLQQLSLEECSLTADAIAEVSNALTGLTQVQLAYTAAACSAFGVGSDELVEAAAAWALLPLVSLSFGLQCYSSHEEDAVCCERVDSASGVMLEQLAQLTGLTSLRIFAFAAPDEGSDSSADGDKESQLPVYHAAALAACLRQLPMLQSLHVVGRLVGGQQAVAELQEAVQGLSSCGLPKQ</sequence>
<dbReference type="InterPro" id="IPR051341">
    <property type="entry name" value="Zyg-11_UBL_adapter"/>
</dbReference>
<dbReference type="Gene3D" id="3.80.10.10">
    <property type="entry name" value="Ribonuclease Inhibitor"/>
    <property type="match status" value="1"/>
</dbReference>
<organism evidence="2 3">
    <name type="scientific">Tetradesmus obliquus</name>
    <name type="common">Green alga</name>
    <name type="synonym">Acutodesmus obliquus</name>
    <dbReference type="NCBI Taxonomy" id="3088"/>
    <lineage>
        <taxon>Eukaryota</taxon>
        <taxon>Viridiplantae</taxon>
        <taxon>Chlorophyta</taxon>
        <taxon>core chlorophytes</taxon>
        <taxon>Chlorophyceae</taxon>
        <taxon>CS clade</taxon>
        <taxon>Sphaeropleales</taxon>
        <taxon>Scenedesmaceae</taxon>
        <taxon>Tetradesmus</taxon>
    </lineage>
</organism>
<comment type="subcellular location">
    <subcellularLocation>
        <location evidence="1">Cytoplasm</location>
        <location evidence="1">Cytoskeleton</location>
        <location evidence="1">Cilium axoneme</location>
    </subcellularLocation>
</comment>